<evidence type="ECO:0000313" key="2">
    <source>
        <dbReference type="EMBL" id="EEN65083.1"/>
    </source>
</evidence>
<dbReference type="PANTHER" id="PTHR12997">
    <property type="entry name" value="TYPE I INOSITOL-1,4,5-TRISPHOSPHATE 5-PHOSPHATASE"/>
    <property type="match status" value="1"/>
</dbReference>
<evidence type="ECO:0008006" key="3">
    <source>
        <dbReference type="Google" id="ProtNLM"/>
    </source>
</evidence>
<protein>
    <recommendedName>
        <fullName evidence="3">Inositol polyphosphate-related phosphatase domain-containing protein</fullName>
    </recommendedName>
</protein>
<proteinExistence type="predicted"/>
<dbReference type="EMBL" id="GG666484">
    <property type="protein sequence ID" value="EEN65083.1"/>
    <property type="molecule type" value="Genomic_DNA"/>
</dbReference>
<dbReference type="PANTHER" id="PTHR12997:SF2">
    <property type="entry name" value="INOSITOL POLYPHOSPHATE-5-PHOSPHATASE A"/>
    <property type="match status" value="1"/>
</dbReference>
<dbReference type="InterPro" id="IPR039737">
    <property type="entry name" value="INPP5A"/>
</dbReference>
<name>C3Y457_BRAFL</name>
<dbReference type="eggNOG" id="KOG1976">
    <property type="taxonomic scope" value="Eukaryota"/>
</dbReference>
<dbReference type="GO" id="GO:0004445">
    <property type="term" value="F:inositol-polyphosphate 5-phosphatase activity"/>
    <property type="evidence" value="ECO:0007669"/>
    <property type="project" value="InterPro"/>
</dbReference>
<dbReference type="AlphaFoldDB" id="C3Y457"/>
<dbReference type="InParanoid" id="C3Y457"/>
<sequence>MGDAERNMGPGMLLVSANVGSIFEDPDNMLPVWLTEFLSTISRVRPQFIAMHCQEIGGKNYETSMQHVDVFLERLLSSEEMHGYDRARIFLDEDFKTVESFTKKMPR</sequence>
<accession>C3Y457</accession>
<reference evidence="2" key="1">
    <citation type="journal article" date="2008" name="Nature">
        <title>The amphioxus genome and the evolution of the chordate karyotype.</title>
        <authorList>
            <consortium name="US DOE Joint Genome Institute (JGI-PGF)"/>
            <person name="Putnam N.H."/>
            <person name="Butts T."/>
            <person name="Ferrier D.E.K."/>
            <person name="Furlong R.F."/>
            <person name="Hellsten U."/>
            <person name="Kawashima T."/>
            <person name="Robinson-Rechavi M."/>
            <person name="Shoguchi E."/>
            <person name="Terry A."/>
            <person name="Yu J.-K."/>
            <person name="Benito-Gutierrez E.L."/>
            <person name="Dubchak I."/>
            <person name="Garcia-Fernandez J."/>
            <person name="Gibson-Brown J.J."/>
            <person name="Grigoriev I.V."/>
            <person name="Horton A.C."/>
            <person name="de Jong P.J."/>
            <person name="Jurka J."/>
            <person name="Kapitonov V.V."/>
            <person name="Kohara Y."/>
            <person name="Kuroki Y."/>
            <person name="Lindquist E."/>
            <person name="Lucas S."/>
            <person name="Osoegawa K."/>
            <person name="Pennacchio L.A."/>
            <person name="Salamov A.A."/>
            <person name="Satou Y."/>
            <person name="Sauka-Spengler T."/>
            <person name="Schmutz J."/>
            <person name="Shin-I T."/>
            <person name="Toyoda A."/>
            <person name="Bronner-Fraser M."/>
            <person name="Fujiyama A."/>
            <person name="Holland L.Z."/>
            <person name="Holland P.W.H."/>
            <person name="Satoh N."/>
            <person name="Rokhsar D.S."/>
        </authorList>
    </citation>
    <scope>NUCLEOTIDE SEQUENCE [LARGE SCALE GENOMIC DNA]</scope>
    <source>
        <strain evidence="2">S238N-H82</strain>
        <tissue evidence="2">Testes</tissue>
    </source>
</reference>
<gene>
    <name evidence="2" type="ORF">BRAFLDRAFT_91041</name>
</gene>
<organism>
    <name type="scientific">Branchiostoma floridae</name>
    <name type="common">Florida lancelet</name>
    <name type="synonym">Amphioxus</name>
    <dbReference type="NCBI Taxonomy" id="7739"/>
    <lineage>
        <taxon>Eukaryota</taxon>
        <taxon>Metazoa</taxon>
        <taxon>Chordata</taxon>
        <taxon>Cephalochordata</taxon>
        <taxon>Leptocardii</taxon>
        <taxon>Amphioxiformes</taxon>
        <taxon>Branchiostomatidae</taxon>
        <taxon>Branchiostoma</taxon>
    </lineage>
</organism>
<keyword evidence="1" id="KW-0378">Hydrolase</keyword>
<evidence type="ECO:0000256" key="1">
    <source>
        <dbReference type="ARBA" id="ARBA00022801"/>
    </source>
</evidence>
<dbReference type="STRING" id="7739.C3Y457"/>